<dbReference type="EMBL" id="MBDO02000171">
    <property type="protein sequence ID" value="RLN61002.1"/>
    <property type="molecule type" value="Genomic_DNA"/>
</dbReference>
<dbReference type="InterPro" id="IPR036282">
    <property type="entry name" value="Glutathione-S-Trfase_C_sf"/>
</dbReference>
<dbReference type="Proteomes" id="UP000284657">
    <property type="component" value="Unassembled WGS sequence"/>
</dbReference>
<dbReference type="InterPro" id="IPR042450">
    <property type="entry name" value="EEF1E1"/>
</dbReference>
<dbReference type="GO" id="GO:0005634">
    <property type="term" value="C:nucleus"/>
    <property type="evidence" value="ECO:0007669"/>
    <property type="project" value="TreeGrafter"/>
</dbReference>
<accession>A0A3F2RN80</accession>
<dbReference type="Gene3D" id="1.20.1050.130">
    <property type="match status" value="1"/>
</dbReference>
<sequence>MSVSLDQSADAEFLRFVARFCGMNLGSAATGRLRVRLGKTTELYEPTTIAKYLARAADREHELLGQNPLERATIAMWMDFARGIERCPPAASATHWQVLESSLERKTYLAAERVTLADAALFWTLYKAVSSFSAQQKDQYNNLVRWFDQVQHTVGVRGFRNRDVVDFERKPLAFTDDKLKENWLTGYYL</sequence>
<evidence type="ECO:0000313" key="5">
    <source>
        <dbReference type="Proteomes" id="UP000284657"/>
    </source>
</evidence>
<dbReference type="Pfam" id="PF21972">
    <property type="entry name" value="Arc1p_N_like"/>
    <property type="match status" value="1"/>
</dbReference>
<name>A0A3F2RN80_9STRA</name>
<dbReference type="PANTHER" id="PTHR44490:SF1">
    <property type="entry name" value="EUKARYOTIC TRANSLATION ELONGATION FACTOR 1 EPSILON-1"/>
    <property type="match status" value="1"/>
</dbReference>
<dbReference type="OrthoDB" id="19141at2759"/>
<evidence type="ECO:0000313" key="2">
    <source>
        <dbReference type="EMBL" id="RLN56072.1"/>
    </source>
</evidence>
<dbReference type="EMBL" id="MBAD02001296">
    <property type="protein sequence ID" value="RLN56072.1"/>
    <property type="molecule type" value="Genomic_DNA"/>
</dbReference>
<comment type="caution">
    <text evidence="3">The sequence shown here is derived from an EMBL/GenBank/DDBJ whole genome shotgun (WGS) entry which is preliminary data.</text>
</comment>
<dbReference type="SUPFAM" id="SSF47616">
    <property type="entry name" value="GST C-terminal domain-like"/>
    <property type="match status" value="1"/>
</dbReference>
<proteinExistence type="predicted"/>
<protein>
    <recommendedName>
        <fullName evidence="1">GST C-terminal domain-containing protein</fullName>
    </recommendedName>
</protein>
<evidence type="ECO:0000259" key="1">
    <source>
        <dbReference type="PROSITE" id="PS50405"/>
    </source>
</evidence>
<dbReference type="PANTHER" id="PTHR44490">
    <property type="entry name" value="EUKARYOTIC TRANSLATION ELONGATION FACTOR 1 EPSILON-1"/>
    <property type="match status" value="1"/>
</dbReference>
<evidence type="ECO:0000313" key="4">
    <source>
        <dbReference type="Proteomes" id="UP000277300"/>
    </source>
</evidence>
<dbReference type="GO" id="GO:0005737">
    <property type="term" value="C:cytoplasm"/>
    <property type="evidence" value="ECO:0007669"/>
    <property type="project" value="TreeGrafter"/>
</dbReference>
<feature type="domain" description="GST C-terminal" evidence="1">
    <location>
        <begin position="42"/>
        <end position="174"/>
    </location>
</feature>
<dbReference type="Proteomes" id="UP000277300">
    <property type="component" value="Unassembled WGS sequence"/>
</dbReference>
<dbReference type="InterPro" id="IPR010987">
    <property type="entry name" value="Glutathione-S-Trfase_C-like"/>
</dbReference>
<dbReference type="GO" id="GO:0017101">
    <property type="term" value="C:aminoacyl-tRNA synthetase multienzyme complex"/>
    <property type="evidence" value="ECO:0007669"/>
    <property type="project" value="InterPro"/>
</dbReference>
<gene>
    <name evidence="2" type="ORF">BBJ29_003034</name>
    <name evidence="3" type="ORF">BBP00_00005669</name>
</gene>
<reference evidence="4 5" key="1">
    <citation type="submission" date="2018-07" db="EMBL/GenBank/DDBJ databases">
        <title>Genome sequencing of oomycete isolates from Chile give support for New Zealand origin for Phytophthora kernoviae and make available the first Nothophytophthora sp. genome.</title>
        <authorList>
            <person name="Studholme D.J."/>
            <person name="Sanfuentes E."/>
            <person name="Panda P."/>
            <person name="Hill R."/>
            <person name="Sambles C."/>
            <person name="Grant M."/>
            <person name="Williams N.M."/>
            <person name="Mcdougal R.L."/>
        </authorList>
    </citation>
    <scope>NUCLEOTIDE SEQUENCE [LARGE SCALE GENOMIC DNA]</scope>
    <source>
        <strain evidence="3">Chile6</strain>
        <strain evidence="2">Chile7</strain>
    </source>
</reference>
<organism evidence="3 4">
    <name type="scientific">Phytophthora kernoviae</name>
    <dbReference type="NCBI Taxonomy" id="325452"/>
    <lineage>
        <taxon>Eukaryota</taxon>
        <taxon>Sar</taxon>
        <taxon>Stramenopiles</taxon>
        <taxon>Oomycota</taxon>
        <taxon>Peronosporomycetes</taxon>
        <taxon>Peronosporales</taxon>
        <taxon>Peronosporaceae</taxon>
        <taxon>Phytophthora</taxon>
    </lineage>
</organism>
<dbReference type="PROSITE" id="PS50405">
    <property type="entry name" value="GST_CTER"/>
    <property type="match status" value="1"/>
</dbReference>
<evidence type="ECO:0000313" key="3">
    <source>
        <dbReference type="EMBL" id="RLN61002.1"/>
    </source>
</evidence>
<dbReference type="InterPro" id="IPR053836">
    <property type="entry name" value="Arc1-like_N"/>
</dbReference>
<dbReference type="AlphaFoldDB" id="A0A3F2RN80"/>